<evidence type="ECO:0000313" key="3">
    <source>
        <dbReference type="Proteomes" id="UP000006727"/>
    </source>
</evidence>
<proteinExistence type="predicted"/>
<dbReference type="Gramene" id="Pp3c23_20210V3.1">
    <property type="protein sequence ID" value="Pp3c23_20210V3.1"/>
    <property type="gene ID" value="Pp3c23_20210"/>
</dbReference>
<evidence type="ECO:0000313" key="2">
    <source>
        <dbReference type="EnsemblPlants" id="Pp3c23_20210V3.1"/>
    </source>
</evidence>
<dbReference type="InParanoid" id="A0A2K1IK44"/>
<protein>
    <submittedName>
        <fullName evidence="1 2">Uncharacterized protein</fullName>
    </submittedName>
</protein>
<keyword evidence="3" id="KW-1185">Reference proteome</keyword>
<reference evidence="1 3" key="1">
    <citation type="journal article" date="2008" name="Science">
        <title>The Physcomitrella genome reveals evolutionary insights into the conquest of land by plants.</title>
        <authorList>
            <person name="Rensing S."/>
            <person name="Lang D."/>
            <person name="Zimmer A."/>
            <person name="Terry A."/>
            <person name="Salamov A."/>
            <person name="Shapiro H."/>
            <person name="Nishiyama T."/>
            <person name="Perroud P.-F."/>
            <person name="Lindquist E."/>
            <person name="Kamisugi Y."/>
            <person name="Tanahashi T."/>
            <person name="Sakakibara K."/>
            <person name="Fujita T."/>
            <person name="Oishi K."/>
            <person name="Shin-I T."/>
            <person name="Kuroki Y."/>
            <person name="Toyoda A."/>
            <person name="Suzuki Y."/>
            <person name="Hashimoto A."/>
            <person name="Yamaguchi K."/>
            <person name="Sugano A."/>
            <person name="Kohara Y."/>
            <person name="Fujiyama A."/>
            <person name="Anterola A."/>
            <person name="Aoki S."/>
            <person name="Ashton N."/>
            <person name="Barbazuk W.B."/>
            <person name="Barker E."/>
            <person name="Bennetzen J."/>
            <person name="Bezanilla M."/>
            <person name="Blankenship R."/>
            <person name="Cho S.H."/>
            <person name="Dutcher S."/>
            <person name="Estelle M."/>
            <person name="Fawcett J.A."/>
            <person name="Gundlach H."/>
            <person name="Hanada K."/>
            <person name="Heyl A."/>
            <person name="Hicks K.A."/>
            <person name="Hugh J."/>
            <person name="Lohr M."/>
            <person name="Mayer K."/>
            <person name="Melkozernov A."/>
            <person name="Murata T."/>
            <person name="Nelson D."/>
            <person name="Pils B."/>
            <person name="Prigge M."/>
            <person name="Reiss B."/>
            <person name="Renner T."/>
            <person name="Rombauts S."/>
            <person name="Rushton P."/>
            <person name="Sanderfoot A."/>
            <person name="Schween G."/>
            <person name="Shiu S.-H."/>
            <person name="Stueber K."/>
            <person name="Theodoulou F.L."/>
            <person name="Tu H."/>
            <person name="Van de Peer Y."/>
            <person name="Verrier P.J."/>
            <person name="Waters E."/>
            <person name="Wood A."/>
            <person name="Yang L."/>
            <person name="Cove D."/>
            <person name="Cuming A."/>
            <person name="Hasebe M."/>
            <person name="Lucas S."/>
            <person name="Mishler D.B."/>
            <person name="Reski R."/>
            <person name="Grigoriev I."/>
            <person name="Quatrano R.S."/>
            <person name="Boore J.L."/>
        </authorList>
    </citation>
    <scope>NUCLEOTIDE SEQUENCE [LARGE SCALE GENOMIC DNA]</scope>
    <source>
        <strain evidence="2 3">cv. Gransden 2004</strain>
    </source>
</reference>
<name>A0A2K1IK44_PHYPA</name>
<dbReference type="PaxDb" id="3218-PP1S49_94V6.1"/>
<evidence type="ECO:0000313" key="1">
    <source>
        <dbReference type="EMBL" id="PNR29641.1"/>
    </source>
</evidence>
<dbReference type="EnsemblPlants" id="Pp3c23_20210V3.1">
    <property type="protein sequence ID" value="Pp3c23_20210V3.1"/>
    <property type="gene ID" value="Pp3c23_20210"/>
</dbReference>
<sequence length="81" mass="9397">MDLEERSAAAKRAQEDSNNLRNVIHLENLRLEHDLAFFKAVLEDTQKDLQSNRELIATKRTRSFNLQLTVDHLPFLLPALL</sequence>
<dbReference type="EMBL" id="ABEU02000023">
    <property type="protein sequence ID" value="PNR29641.1"/>
    <property type="molecule type" value="Genomic_DNA"/>
</dbReference>
<reference evidence="1 3" key="2">
    <citation type="journal article" date="2018" name="Plant J.">
        <title>The Physcomitrella patens chromosome-scale assembly reveals moss genome structure and evolution.</title>
        <authorList>
            <person name="Lang D."/>
            <person name="Ullrich K.K."/>
            <person name="Murat F."/>
            <person name="Fuchs J."/>
            <person name="Jenkins J."/>
            <person name="Haas F.B."/>
            <person name="Piednoel M."/>
            <person name="Gundlach H."/>
            <person name="Van Bel M."/>
            <person name="Meyberg R."/>
            <person name="Vives C."/>
            <person name="Morata J."/>
            <person name="Symeonidi A."/>
            <person name="Hiss M."/>
            <person name="Muchero W."/>
            <person name="Kamisugi Y."/>
            <person name="Saleh O."/>
            <person name="Blanc G."/>
            <person name="Decker E.L."/>
            <person name="van Gessel N."/>
            <person name="Grimwood J."/>
            <person name="Hayes R.D."/>
            <person name="Graham S.W."/>
            <person name="Gunter L.E."/>
            <person name="McDaniel S.F."/>
            <person name="Hoernstein S.N.W."/>
            <person name="Larsson A."/>
            <person name="Li F.W."/>
            <person name="Perroud P.F."/>
            <person name="Phillips J."/>
            <person name="Ranjan P."/>
            <person name="Rokshar D.S."/>
            <person name="Rothfels C.J."/>
            <person name="Schneider L."/>
            <person name="Shu S."/>
            <person name="Stevenson D.W."/>
            <person name="Thummler F."/>
            <person name="Tillich M."/>
            <person name="Villarreal Aguilar J.C."/>
            <person name="Widiez T."/>
            <person name="Wong G.K."/>
            <person name="Wymore A."/>
            <person name="Zhang Y."/>
            <person name="Zimmer A.D."/>
            <person name="Quatrano R.S."/>
            <person name="Mayer K.F.X."/>
            <person name="Goodstein D."/>
            <person name="Casacuberta J.M."/>
            <person name="Vandepoele K."/>
            <person name="Reski R."/>
            <person name="Cuming A.C."/>
            <person name="Tuskan G.A."/>
            <person name="Maumus F."/>
            <person name="Salse J."/>
            <person name="Schmutz J."/>
            <person name="Rensing S.A."/>
        </authorList>
    </citation>
    <scope>NUCLEOTIDE SEQUENCE [LARGE SCALE GENOMIC DNA]</scope>
    <source>
        <strain evidence="2 3">cv. Gransden 2004</strain>
    </source>
</reference>
<dbReference type="STRING" id="3218.A0A2K1IK44"/>
<gene>
    <name evidence="1" type="ORF">PHYPA_028335</name>
</gene>
<dbReference type="Proteomes" id="UP000006727">
    <property type="component" value="Chromosome 23"/>
</dbReference>
<accession>A0A2K1IK44</accession>
<reference evidence="2" key="3">
    <citation type="submission" date="2020-12" db="UniProtKB">
        <authorList>
            <consortium name="EnsemblPlants"/>
        </authorList>
    </citation>
    <scope>IDENTIFICATION</scope>
</reference>
<organism evidence="1">
    <name type="scientific">Physcomitrium patens</name>
    <name type="common">Spreading-leaved earth moss</name>
    <name type="synonym">Physcomitrella patens</name>
    <dbReference type="NCBI Taxonomy" id="3218"/>
    <lineage>
        <taxon>Eukaryota</taxon>
        <taxon>Viridiplantae</taxon>
        <taxon>Streptophyta</taxon>
        <taxon>Embryophyta</taxon>
        <taxon>Bryophyta</taxon>
        <taxon>Bryophytina</taxon>
        <taxon>Bryopsida</taxon>
        <taxon>Funariidae</taxon>
        <taxon>Funariales</taxon>
        <taxon>Funariaceae</taxon>
        <taxon>Physcomitrium</taxon>
    </lineage>
</organism>
<dbReference type="AlphaFoldDB" id="A0A2K1IK44"/>